<evidence type="ECO:0000313" key="2">
    <source>
        <dbReference type="Proteomes" id="UP000091956"/>
    </source>
</evidence>
<evidence type="ECO:0000313" key="1">
    <source>
        <dbReference type="EMBL" id="OBT92980.1"/>
    </source>
</evidence>
<dbReference type="Proteomes" id="UP000091956">
    <property type="component" value="Unassembled WGS sequence"/>
</dbReference>
<dbReference type="EMBL" id="KV460259">
    <property type="protein sequence ID" value="OBT92980.1"/>
    <property type="molecule type" value="Genomic_DNA"/>
</dbReference>
<dbReference type="SUPFAM" id="SSF52777">
    <property type="entry name" value="CoA-dependent acyltransferases"/>
    <property type="match status" value="1"/>
</dbReference>
<accession>A0A1B8GAY0</accession>
<name>A0A1B8GAY0_9PEZI</name>
<dbReference type="Gene3D" id="3.30.559.10">
    <property type="entry name" value="Chloramphenicol acetyltransferase-like domain"/>
    <property type="match status" value="1"/>
</dbReference>
<protein>
    <recommendedName>
        <fullName evidence="3">Condensation domain-containing protein</fullName>
    </recommendedName>
</protein>
<dbReference type="AlphaFoldDB" id="A0A1B8GAY0"/>
<reference evidence="1 2" key="1">
    <citation type="submission" date="2016-03" db="EMBL/GenBank/DDBJ databases">
        <title>Comparative genomics of Pseudogymnoascus destructans, the fungus causing white-nose syndrome of bats.</title>
        <authorList>
            <person name="Palmer J.M."/>
            <person name="Drees K.P."/>
            <person name="Foster J.T."/>
            <person name="Lindner D.L."/>
        </authorList>
    </citation>
    <scope>NUCLEOTIDE SEQUENCE [LARGE SCALE GENOMIC DNA]</scope>
    <source>
        <strain evidence="1 2">UAMH 10579</strain>
    </source>
</reference>
<dbReference type="STRING" id="342668.A0A1B8GAY0"/>
<proteinExistence type="predicted"/>
<dbReference type="GeneID" id="28841971"/>
<dbReference type="PANTHER" id="PTHR42034:SF1">
    <property type="entry name" value="CONDENSATION DOMAIN-CONTAINING PROTEIN"/>
    <property type="match status" value="1"/>
</dbReference>
<evidence type="ECO:0008006" key="3">
    <source>
        <dbReference type="Google" id="ProtNLM"/>
    </source>
</evidence>
<dbReference type="OrthoDB" id="2548233at2759"/>
<reference evidence="2" key="2">
    <citation type="journal article" date="2018" name="Nat. Commun.">
        <title>Extreme sensitivity to ultraviolet light in the fungal pathogen causing white-nose syndrome of bats.</title>
        <authorList>
            <person name="Palmer J.M."/>
            <person name="Drees K.P."/>
            <person name="Foster J.T."/>
            <person name="Lindner D.L."/>
        </authorList>
    </citation>
    <scope>NUCLEOTIDE SEQUENCE [LARGE SCALE GENOMIC DNA]</scope>
    <source>
        <strain evidence="2">UAMH 10579</strain>
    </source>
</reference>
<dbReference type="InterPro" id="IPR023213">
    <property type="entry name" value="CAT-like_dom_sf"/>
</dbReference>
<gene>
    <name evidence="1" type="ORF">VE01_08585</name>
</gene>
<dbReference type="PANTHER" id="PTHR42034">
    <property type="entry name" value="CHROMOSOME 7, WHOLE GENOME SHOTGUN SEQUENCE-RELATED"/>
    <property type="match status" value="1"/>
</dbReference>
<organism evidence="1 2">
    <name type="scientific">Pseudogymnoascus verrucosus</name>
    <dbReference type="NCBI Taxonomy" id="342668"/>
    <lineage>
        <taxon>Eukaryota</taxon>
        <taxon>Fungi</taxon>
        <taxon>Dikarya</taxon>
        <taxon>Ascomycota</taxon>
        <taxon>Pezizomycotina</taxon>
        <taxon>Leotiomycetes</taxon>
        <taxon>Thelebolales</taxon>
        <taxon>Thelebolaceae</taxon>
        <taxon>Pseudogymnoascus</taxon>
    </lineage>
</organism>
<sequence>MPWQETVPGRYEREFGSIEQFYRQIAAAGAVIQKQQFLISCSIRLRESPSVAELQKAWKALRFLHPQIAAETDESGFKLTYTVPSLESIETWMQETFIVDAECNSASNLYTSIKPTALFQIYFLPLSRELLFRTPHWRIDGTGLRILQNAFLQILADGPSNIVFDGSEVVRLAPSLNEAAFVPREPTPQISKASDAELDVFEAGPPSIPIATLPNILPTSPQRYRTTFSADVTERIIASCKARGITVTTAAHSALILAMQPYTQHNSDPSSRGTGRGKYTGITALDLRKYLSAPWNGPQSAVSLYHTGLPFCIDLNEHRDFNAIATEMDAIHTRNLRNDESHNAIEFLTSYVRKALGTLSAAPEDPLKAPAYQTLSSLGVVNNYLQSKRDGKAAMVEIEDWWLSVEIINRVLGTTLWTWDGQLNLSVSYNEAFYERNFVEQFIDGWGRELTTALSVEEHIISADISATAISGEKGQSWIRRTIALVRRLLCH</sequence>
<dbReference type="Gene3D" id="3.30.559.30">
    <property type="entry name" value="Nonribosomal peptide synthetase, condensation domain"/>
    <property type="match status" value="1"/>
</dbReference>
<keyword evidence="2" id="KW-1185">Reference proteome</keyword>
<dbReference type="RefSeq" id="XP_018126713.1">
    <property type="nucleotide sequence ID" value="XM_018278006.2"/>
</dbReference>